<keyword evidence="4" id="KW-1003">Cell membrane</keyword>
<comment type="function">
    <text evidence="8">Required for CpsD phosphorylation. Involved in the regulation of capsular polysaccharide biosynthesis. May be part of a complex that directs the coordinated polymerization and export to the cell surface of the capsular polysaccharide.</text>
</comment>
<keyword evidence="5 9" id="KW-0812">Transmembrane</keyword>
<evidence type="ECO:0000256" key="9">
    <source>
        <dbReference type="SAM" id="Phobius"/>
    </source>
</evidence>
<evidence type="ECO:0000256" key="8">
    <source>
        <dbReference type="ARBA" id="ARBA00045736"/>
    </source>
</evidence>
<dbReference type="Pfam" id="PF02706">
    <property type="entry name" value="Wzz"/>
    <property type="match status" value="1"/>
</dbReference>
<evidence type="ECO:0000256" key="3">
    <source>
        <dbReference type="ARBA" id="ARBA00020739"/>
    </source>
</evidence>
<comment type="subcellular location">
    <subcellularLocation>
        <location evidence="1">Cell membrane</location>
        <topology evidence="1">Multi-pass membrane protein</topology>
    </subcellularLocation>
</comment>
<dbReference type="InterPro" id="IPR050445">
    <property type="entry name" value="Bact_polysacc_biosynth/exp"/>
</dbReference>
<evidence type="ECO:0000256" key="6">
    <source>
        <dbReference type="ARBA" id="ARBA00022989"/>
    </source>
</evidence>
<dbReference type="RefSeq" id="WP_125749613.1">
    <property type="nucleotide sequence ID" value="NZ_JBHTON010000004.1"/>
</dbReference>
<feature type="transmembrane region" description="Helical" evidence="9">
    <location>
        <begin position="180"/>
        <end position="197"/>
    </location>
</feature>
<reference evidence="12" key="1">
    <citation type="journal article" date="2019" name="Int. J. Syst. Evol. Microbiol.">
        <title>The Global Catalogue of Microorganisms (GCM) 10K type strain sequencing project: providing services to taxonomists for standard genome sequencing and annotation.</title>
        <authorList>
            <consortium name="The Broad Institute Genomics Platform"/>
            <consortium name="The Broad Institute Genome Sequencing Center for Infectious Disease"/>
            <person name="Wu L."/>
            <person name="Ma J."/>
        </authorList>
    </citation>
    <scope>NUCLEOTIDE SEQUENCE [LARGE SCALE GENOMIC DNA]</scope>
    <source>
        <strain evidence="12">CCM 8903</strain>
    </source>
</reference>
<evidence type="ECO:0000256" key="5">
    <source>
        <dbReference type="ARBA" id="ARBA00022692"/>
    </source>
</evidence>
<protein>
    <recommendedName>
        <fullName evidence="3">Capsular polysaccharide biosynthesis protein CpsC</fullName>
    </recommendedName>
</protein>
<comment type="similarity">
    <text evidence="2">Belongs to the CpsC/CapA family.</text>
</comment>
<comment type="caution">
    <text evidence="11">The sequence shown here is derived from an EMBL/GenBank/DDBJ whole genome shotgun (WGS) entry which is preliminary data.</text>
</comment>
<dbReference type="PANTHER" id="PTHR32309:SF31">
    <property type="entry name" value="CAPSULAR EXOPOLYSACCHARIDE FAMILY"/>
    <property type="match status" value="1"/>
</dbReference>
<organism evidence="11 12">
    <name type="scientific">Lacticaseibacillus baoqingensis</name>
    <dbReference type="NCBI Taxonomy" id="2486013"/>
    <lineage>
        <taxon>Bacteria</taxon>
        <taxon>Bacillati</taxon>
        <taxon>Bacillota</taxon>
        <taxon>Bacilli</taxon>
        <taxon>Lactobacillales</taxon>
        <taxon>Lactobacillaceae</taxon>
        <taxon>Lacticaseibacillus</taxon>
    </lineage>
</organism>
<sequence length="231" mass="24894">MKLVMSLKAFANAFKKNWVLVVALTVIGLVGGYAAAKYLVTPQYESTTAIVVNPEEKSDKETLASALNQNQADTQMLSTYKDLFTQQSILDSVITSLQKQGKLKGSIGNLANDITVENNGGSRVFTITVKTPNPQLSADVANELVAAFKNRVKTIVSNSKPITVASKATPDMTPKSRVKTFALAGAVLGLVIGFYIVSAKELFDPRIATLGYFKQQDVPVMGDITNFKAIK</sequence>
<evidence type="ECO:0000313" key="12">
    <source>
        <dbReference type="Proteomes" id="UP001597252"/>
    </source>
</evidence>
<evidence type="ECO:0000256" key="4">
    <source>
        <dbReference type="ARBA" id="ARBA00022475"/>
    </source>
</evidence>
<proteinExistence type="inferred from homology"/>
<feature type="domain" description="Polysaccharide chain length determinant N-terminal" evidence="10">
    <location>
        <begin position="6"/>
        <end position="96"/>
    </location>
</feature>
<dbReference type="Proteomes" id="UP001597252">
    <property type="component" value="Unassembled WGS sequence"/>
</dbReference>
<keyword evidence="12" id="KW-1185">Reference proteome</keyword>
<gene>
    <name evidence="11" type="ORF">ACFQ5J_01900</name>
</gene>
<dbReference type="PANTHER" id="PTHR32309">
    <property type="entry name" value="TYROSINE-PROTEIN KINASE"/>
    <property type="match status" value="1"/>
</dbReference>
<evidence type="ECO:0000313" key="11">
    <source>
        <dbReference type="EMBL" id="MFD1484003.1"/>
    </source>
</evidence>
<evidence type="ECO:0000256" key="7">
    <source>
        <dbReference type="ARBA" id="ARBA00023136"/>
    </source>
</evidence>
<keyword evidence="7 9" id="KW-0472">Membrane</keyword>
<evidence type="ECO:0000256" key="2">
    <source>
        <dbReference type="ARBA" id="ARBA00006683"/>
    </source>
</evidence>
<dbReference type="EMBL" id="JBHTON010000004">
    <property type="protein sequence ID" value="MFD1484003.1"/>
    <property type="molecule type" value="Genomic_DNA"/>
</dbReference>
<name>A0ABW4E4F4_9LACO</name>
<keyword evidence="6 9" id="KW-1133">Transmembrane helix</keyword>
<evidence type="ECO:0000259" key="10">
    <source>
        <dbReference type="Pfam" id="PF02706"/>
    </source>
</evidence>
<dbReference type="InterPro" id="IPR003856">
    <property type="entry name" value="LPS_length_determ_N"/>
</dbReference>
<accession>A0ABW4E4F4</accession>
<evidence type="ECO:0000256" key="1">
    <source>
        <dbReference type="ARBA" id="ARBA00004651"/>
    </source>
</evidence>